<sequence>MALIVLSDLQKFLNIGLGKIEMSTEVTIRNFTSKNFNLVAMDPSPKSKSVPNVISAQEICVHAYSHKSKTTLMSLNGYLCYKINEEGGYMVISWKVKRRSKNKFYIKLFRKEPKHHFSKEFYKSYNNECSRIQTINGNGFEIRANMTRGNKASITIDLLEKENVTTDYIDN</sequence>
<evidence type="ECO:0000313" key="2">
    <source>
        <dbReference type="Proteomes" id="UP000789901"/>
    </source>
</evidence>
<comment type="caution">
    <text evidence="1">The sequence shown here is derived from an EMBL/GenBank/DDBJ whole genome shotgun (WGS) entry which is preliminary data.</text>
</comment>
<proteinExistence type="predicted"/>
<accession>A0ABN7VFB5</accession>
<evidence type="ECO:0000313" key="1">
    <source>
        <dbReference type="EMBL" id="CAG8764878.1"/>
    </source>
</evidence>
<gene>
    <name evidence="1" type="ORF">GMARGA_LOCUS17905</name>
</gene>
<dbReference type="Proteomes" id="UP000789901">
    <property type="component" value="Unassembled WGS sequence"/>
</dbReference>
<organism evidence="1 2">
    <name type="scientific">Gigaspora margarita</name>
    <dbReference type="NCBI Taxonomy" id="4874"/>
    <lineage>
        <taxon>Eukaryota</taxon>
        <taxon>Fungi</taxon>
        <taxon>Fungi incertae sedis</taxon>
        <taxon>Mucoromycota</taxon>
        <taxon>Glomeromycotina</taxon>
        <taxon>Glomeromycetes</taxon>
        <taxon>Diversisporales</taxon>
        <taxon>Gigasporaceae</taxon>
        <taxon>Gigaspora</taxon>
    </lineage>
</organism>
<reference evidence="1 2" key="1">
    <citation type="submission" date="2021-06" db="EMBL/GenBank/DDBJ databases">
        <authorList>
            <person name="Kallberg Y."/>
            <person name="Tangrot J."/>
            <person name="Rosling A."/>
        </authorList>
    </citation>
    <scope>NUCLEOTIDE SEQUENCE [LARGE SCALE GENOMIC DNA]</scope>
    <source>
        <strain evidence="1 2">120-4 pot B 10/14</strain>
    </source>
</reference>
<protein>
    <submittedName>
        <fullName evidence="1">6314_t:CDS:1</fullName>
    </submittedName>
</protein>
<keyword evidence="2" id="KW-1185">Reference proteome</keyword>
<name>A0ABN7VFB5_GIGMA</name>
<dbReference type="EMBL" id="CAJVQB010013858">
    <property type="protein sequence ID" value="CAG8764878.1"/>
    <property type="molecule type" value="Genomic_DNA"/>
</dbReference>
<dbReference type="Gene3D" id="2.60.270.20">
    <property type="entry name" value="Cytolysin/lectin"/>
    <property type="match status" value="1"/>
</dbReference>
<dbReference type="InterPro" id="IPR015926">
    <property type="entry name" value="Cytolysin/lectin"/>
</dbReference>